<sequence length="40" mass="4644">CSMQREHTFASAIWSHYAANEWFAFLCFRYAKPVGFVTAV</sequence>
<organism evidence="1 2">
    <name type="scientific">Planctomyces bekefii</name>
    <dbReference type="NCBI Taxonomy" id="1653850"/>
    <lineage>
        <taxon>Bacteria</taxon>
        <taxon>Pseudomonadati</taxon>
        <taxon>Planctomycetota</taxon>
        <taxon>Planctomycetia</taxon>
        <taxon>Planctomycetales</taxon>
        <taxon>Planctomycetaceae</taxon>
        <taxon>Planctomyces</taxon>
    </lineage>
</organism>
<accession>A0A5C6M2P7</accession>
<reference evidence="1 2" key="1">
    <citation type="submission" date="2019-08" db="EMBL/GenBank/DDBJ databases">
        <title>100 year-old enigma solved: identification of Planctomyces bekefii, the type genus and species of the phylum Planctomycetes.</title>
        <authorList>
            <person name="Svetlana D.N."/>
            <person name="Overmann J."/>
        </authorList>
    </citation>
    <scope>NUCLEOTIDE SEQUENCE [LARGE SCALE GENOMIC DNA]</scope>
    <source>
        <strain evidence="1">Phe10_nw2017</strain>
    </source>
</reference>
<evidence type="ECO:0000313" key="2">
    <source>
        <dbReference type="Proteomes" id="UP000321083"/>
    </source>
</evidence>
<dbReference type="AlphaFoldDB" id="A0A5C6M2P7"/>
<proteinExistence type="predicted"/>
<name>A0A5C6M2P7_9PLAN</name>
<dbReference type="Proteomes" id="UP000321083">
    <property type="component" value="Unassembled WGS sequence"/>
</dbReference>
<reference evidence="1 2" key="2">
    <citation type="submission" date="2019-08" db="EMBL/GenBank/DDBJ databases">
        <authorList>
            <person name="Henke P."/>
        </authorList>
    </citation>
    <scope>NUCLEOTIDE SEQUENCE [LARGE SCALE GENOMIC DNA]</scope>
    <source>
        <strain evidence="1">Phe10_nw2017</strain>
    </source>
</reference>
<gene>
    <name evidence="1" type="ORF">E3A20_24170</name>
</gene>
<comment type="caution">
    <text evidence="1">The sequence shown here is derived from an EMBL/GenBank/DDBJ whole genome shotgun (WGS) entry which is preliminary data.</text>
</comment>
<protein>
    <submittedName>
        <fullName evidence="1">Uncharacterized protein</fullName>
    </submittedName>
</protein>
<dbReference type="EMBL" id="SRHE01000662">
    <property type="protein sequence ID" value="TWW08453.1"/>
    <property type="molecule type" value="Genomic_DNA"/>
</dbReference>
<feature type="non-terminal residue" evidence="1">
    <location>
        <position position="1"/>
    </location>
</feature>
<keyword evidence="2" id="KW-1185">Reference proteome</keyword>
<evidence type="ECO:0000313" key="1">
    <source>
        <dbReference type="EMBL" id="TWW08453.1"/>
    </source>
</evidence>